<dbReference type="GO" id="GO:0005975">
    <property type="term" value="P:carbohydrate metabolic process"/>
    <property type="evidence" value="ECO:0007669"/>
    <property type="project" value="InterPro"/>
</dbReference>
<comment type="similarity">
    <text evidence="1">Belongs to the glycosyl hydrolase 16 family.</text>
</comment>
<dbReference type="Proteomes" id="UP000320235">
    <property type="component" value="Unassembled WGS sequence"/>
</dbReference>
<name>A0A543ERY3_9MICO</name>
<feature type="region of interest" description="Disordered" evidence="2">
    <location>
        <begin position="32"/>
        <end position="61"/>
    </location>
</feature>
<dbReference type="InterPro" id="IPR000757">
    <property type="entry name" value="Beta-glucanase-like"/>
</dbReference>
<dbReference type="InterPro" id="IPR050546">
    <property type="entry name" value="Glycosyl_Hydrlase_16"/>
</dbReference>
<evidence type="ECO:0000256" key="2">
    <source>
        <dbReference type="SAM" id="MobiDB-lite"/>
    </source>
</evidence>
<comment type="caution">
    <text evidence="4">The sequence shown here is derived from an EMBL/GenBank/DDBJ whole genome shotgun (WGS) entry which is preliminary data.</text>
</comment>
<evidence type="ECO:0000313" key="5">
    <source>
        <dbReference type="Proteomes" id="UP000320235"/>
    </source>
</evidence>
<reference evidence="4 5" key="1">
    <citation type="submission" date="2019-06" db="EMBL/GenBank/DDBJ databases">
        <title>Sequencing the genomes of 1000 actinobacteria strains.</title>
        <authorList>
            <person name="Klenk H.-P."/>
        </authorList>
    </citation>
    <scope>NUCLEOTIDE SEQUENCE [LARGE SCALE GENOMIC DNA]</scope>
    <source>
        <strain evidence="4 5">DSM 105492</strain>
    </source>
</reference>
<proteinExistence type="inferred from homology"/>
<dbReference type="RefSeq" id="WP_141895308.1">
    <property type="nucleotide sequence ID" value="NZ_BAABLH010000016.1"/>
</dbReference>
<organism evidence="4 5">
    <name type="scientific">Microbacterium kyungheense</name>
    <dbReference type="NCBI Taxonomy" id="1263636"/>
    <lineage>
        <taxon>Bacteria</taxon>
        <taxon>Bacillati</taxon>
        <taxon>Actinomycetota</taxon>
        <taxon>Actinomycetes</taxon>
        <taxon>Micrococcales</taxon>
        <taxon>Microbacteriaceae</taxon>
        <taxon>Microbacterium</taxon>
    </lineage>
</organism>
<gene>
    <name evidence="4" type="ORF">FB391_2805</name>
</gene>
<dbReference type="Gene3D" id="2.60.120.200">
    <property type="match status" value="1"/>
</dbReference>
<dbReference type="SUPFAM" id="SSF49899">
    <property type="entry name" value="Concanavalin A-like lectins/glucanases"/>
    <property type="match status" value="1"/>
</dbReference>
<feature type="compositionally biased region" description="Low complexity" evidence="2">
    <location>
        <begin position="43"/>
        <end position="59"/>
    </location>
</feature>
<evidence type="ECO:0000313" key="4">
    <source>
        <dbReference type="EMBL" id="TQM24292.1"/>
    </source>
</evidence>
<dbReference type="PANTHER" id="PTHR10963:SF55">
    <property type="entry name" value="GLYCOSIDE HYDROLASE FAMILY 16 PROTEIN"/>
    <property type="match status" value="1"/>
</dbReference>
<sequence>MRDHSGRAGRLAPLIATAVAATVLLGGCSVRLPGPSASPPADSPSDSTPPDSTPQQPDGVAAGEGLVWADEFDDSSGPSSSRWKRMEGAAGWGNDELQNYTDDDDNSFVADGVLHIVARLEPTTDALGNSSDYTSARLMTKDAFRYGRVEARIQVPAGSGLWSAFWMFGTFAPGTTWPGNGELDVMEYVNLSRELNSAVNGATDDGSLWSWAKARAVDADFGRAWHVYAVDWTPDSITYSVDGQALGTLPKDDLEPGQRWSFDNPAHIIMNLAVGGRWPSADIDQAAFPAQYLVDYVRVYDSEVHAVPDSWLPAPPP</sequence>
<dbReference type="CDD" id="cd08023">
    <property type="entry name" value="GH16_laminarinase_like"/>
    <property type="match status" value="1"/>
</dbReference>
<dbReference type="Pfam" id="PF00722">
    <property type="entry name" value="Glyco_hydro_16"/>
    <property type="match status" value="1"/>
</dbReference>
<evidence type="ECO:0000259" key="3">
    <source>
        <dbReference type="PROSITE" id="PS51762"/>
    </source>
</evidence>
<dbReference type="InterPro" id="IPR013320">
    <property type="entry name" value="ConA-like_dom_sf"/>
</dbReference>
<dbReference type="OrthoDB" id="9809583at2"/>
<dbReference type="PROSITE" id="PS51762">
    <property type="entry name" value="GH16_2"/>
    <property type="match status" value="1"/>
</dbReference>
<keyword evidence="5" id="KW-1185">Reference proteome</keyword>
<accession>A0A543ERY3</accession>
<dbReference type="PANTHER" id="PTHR10963">
    <property type="entry name" value="GLYCOSYL HYDROLASE-RELATED"/>
    <property type="match status" value="1"/>
</dbReference>
<protein>
    <submittedName>
        <fullName evidence="4">Beta-glucanase (GH16 family)</fullName>
    </submittedName>
</protein>
<evidence type="ECO:0000256" key="1">
    <source>
        <dbReference type="ARBA" id="ARBA00006865"/>
    </source>
</evidence>
<dbReference type="GO" id="GO:0004553">
    <property type="term" value="F:hydrolase activity, hydrolyzing O-glycosyl compounds"/>
    <property type="evidence" value="ECO:0007669"/>
    <property type="project" value="InterPro"/>
</dbReference>
<dbReference type="AlphaFoldDB" id="A0A543ERY3"/>
<dbReference type="PROSITE" id="PS51257">
    <property type="entry name" value="PROKAR_LIPOPROTEIN"/>
    <property type="match status" value="1"/>
</dbReference>
<dbReference type="EMBL" id="VFPE01000004">
    <property type="protein sequence ID" value="TQM24292.1"/>
    <property type="molecule type" value="Genomic_DNA"/>
</dbReference>
<feature type="domain" description="GH16" evidence="3">
    <location>
        <begin position="41"/>
        <end position="305"/>
    </location>
</feature>